<protein>
    <submittedName>
        <fullName evidence="1">Uncharacterized protein</fullName>
    </submittedName>
</protein>
<dbReference type="Proteomes" id="UP000299102">
    <property type="component" value="Unassembled WGS sequence"/>
</dbReference>
<reference evidence="1 2" key="1">
    <citation type="journal article" date="2019" name="Commun. Biol.">
        <title>The bagworm genome reveals a unique fibroin gene that provides high tensile strength.</title>
        <authorList>
            <person name="Kono N."/>
            <person name="Nakamura H."/>
            <person name="Ohtoshi R."/>
            <person name="Tomita M."/>
            <person name="Numata K."/>
            <person name="Arakawa K."/>
        </authorList>
    </citation>
    <scope>NUCLEOTIDE SEQUENCE [LARGE SCALE GENOMIC DNA]</scope>
</reference>
<sequence length="81" mass="9174">MMDLKQMTVRIPSIDSFKMDQIPENINTTDEVTQKAPEVDGVSNRLLKLLPPNLILILVAILYLYEQKETNVIGIPKPVKP</sequence>
<proteinExistence type="predicted"/>
<evidence type="ECO:0000313" key="2">
    <source>
        <dbReference type="Proteomes" id="UP000299102"/>
    </source>
</evidence>
<organism evidence="1 2">
    <name type="scientific">Eumeta variegata</name>
    <name type="common">Bagworm moth</name>
    <name type="synonym">Eumeta japonica</name>
    <dbReference type="NCBI Taxonomy" id="151549"/>
    <lineage>
        <taxon>Eukaryota</taxon>
        <taxon>Metazoa</taxon>
        <taxon>Ecdysozoa</taxon>
        <taxon>Arthropoda</taxon>
        <taxon>Hexapoda</taxon>
        <taxon>Insecta</taxon>
        <taxon>Pterygota</taxon>
        <taxon>Neoptera</taxon>
        <taxon>Endopterygota</taxon>
        <taxon>Lepidoptera</taxon>
        <taxon>Glossata</taxon>
        <taxon>Ditrysia</taxon>
        <taxon>Tineoidea</taxon>
        <taxon>Psychidae</taxon>
        <taxon>Oiketicinae</taxon>
        <taxon>Eumeta</taxon>
    </lineage>
</organism>
<keyword evidence="2" id="KW-1185">Reference proteome</keyword>
<evidence type="ECO:0000313" key="1">
    <source>
        <dbReference type="EMBL" id="GBP46214.1"/>
    </source>
</evidence>
<dbReference type="EMBL" id="BGZK01000479">
    <property type="protein sequence ID" value="GBP46214.1"/>
    <property type="molecule type" value="Genomic_DNA"/>
</dbReference>
<gene>
    <name evidence="1" type="ORF">EVAR_82213_1</name>
</gene>
<comment type="caution">
    <text evidence="1">The sequence shown here is derived from an EMBL/GenBank/DDBJ whole genome shotgun (WGS) entry which is preliminary data.</text>
</comment>
<dbReference type="AlphaFoldDB" id="A0A4C1W7R2"/>
<name>A0A4C1W7R2_EUMVA</name>
<accession>A0A4C1W7R2</accession>